<evidence type="ECO:0000313" key="1">
    <source>
        <dbReference type="EMBL" id="CAD8342634.1"/>
    </source>
</evidence>
<dbReference type="AlphaFoldDB" id="A0A7R9ZSU2"/>
<dbReference type="EMBL" id="HBEF01023889">
    <property type="protein sequence ID" value="CAD8342634.1"/>
    <property type="molecule type" value="Transcribed_RNA"/>
</dbReference>
<protein>
    <recommendedName>
        <fullName evidence="2">Mitochondrial import inner membrane translocase subunit TIM22</fullName>
    </recommendedName>
</protein>
<gene>
    <name evidence="1" type="ORF">CAUS1442_LOCUS14769</name>
</gene>
<organism evidence="1">
    <name type="scientific">Craspedostauros australis</name>
    <dbReference type="NCBI Taxonomy" id="1486917"/>
    <lineage>
        <taxon>Eukaryota</taxon>
        <taxon>Sar</taxon>
        <taxon>Stramenopiles</taxon>
        <taxon>Ochrophyta</taxon>
        <taxon>Bacillariophyta</taxon>
        <taxon>Bacillariophyceae</taxon>
        <taxon>Bacillariophycidae</taxon>
        <taxon>Naviculales</taxon>
        <taxon>Naviculaceae</taxon>
        <taxon>Craspedostauros</taxon>
    </lineage>
</organism>
<dbReference type="Pfam" id="PF02466">
    <property type="entry name" value="Tim17"/>
    <property type="match status" value="1"/>
</dbReference>
<reference evidence="1" key="1">
    <citation type="submission" date="2021-01" db="EMBL/GenBank/DDBJ databases">
        <authorList>
            <person name="Corre E."/>
            <person name="Pelletier E."/>
            <person name="Niang G."/>
            <person name="Scheremetjew M."/>
            <person name="Finn R."/>
            <person name="Kale V."/>
            <person name="Holt S."/>
            <person name="Cochrane G."/>
            <person name="Meng A."/>
            <person name="Brown T."/>
            <person name="Cohen L."/>
        </authorList>
    </citation>
    <scope>NUCLEOTIDE SEQUENCE</scope>
    <source>
        <strain evidence="1">CCMP3328</strain>
    </source>
</reference>
<evidence type="ECO:0008006" key="2">
    <source>
        <dbReference type="Google" id="ProtNLM"/>
    </source>
</evidence>
<sequence length="103" mass="11287">MNGRSFRWAKSWGSVSAVFGGSEAVVVMFRSPQQQDNDAWNSIFSSALAGAWFARKEGPQGMLKGAVTYGGLFFLISYLNTGGKRSNLLEYEEREVPATGNIK</sequence>
<proteinExistence type="predicted"/>
<name>A0A7R9ZSU2_9STRA</name>
<accession>A0A7R9ZSU2</accession>